<dbReference type="GeneID" id="66055252"/>
<dbReference type="AlphaFoldDB" id="A0A2K3D7S9"/>
<feature type="compositionally biased region" description="Low complexity" evidence="1">
    <location>
        <begin position="132"/>
        <end position="149"/>
    </location>
</feature>
<sequence>MDLLSLSRLPKRSLSAMPSEPALPPIFEDRSDCEADKRTWPHSLYRWGTTVGSAALGPSSPPAAADGFMAQVALPPMPSLRPFLWDDPGYPHSIGHHSRRREDGVGSSAGAGGGGGSACACLRRAAAPARHAMPDASPAATASTTLDGTDSGGGGSGTGSSSGQPPSNLSRSTSSHGTRAIASVLNHAQRLADVLRAENEALRLRLVAHLHTPLGGREETIQHLSHMGHLGGGGGLLAAAAAKGAPSVGGLPLTPTGAAAAAAVGAELRSTVPEQHHHQRMPLVPGSPSTDTTVADAAAAVVVADEASEPCGEGLIRPGNSGSSITSSAISSSSDCCTPTTPGTTAWGHSCAADNGFLASCSCGKCSRNGCSSPSTEDGSSNSEDTAPQRQQEQRCKVSFGQQPSAGMCAVKGGTVAAPAAAALVAGGAGPAEITTAAGQLMRSRRYSWRRLQELSGCNGLPPPPLAPSC</sequence>
<organism evidence="2 3">
    <name type="scientific">Chlamydomonas reinhardtii</name>
    <name type="common">Chlamydomonas smithii</name>
    <dbReference type="NCBI Taxonomy" id="3055"/>
    <lineage>
        <taxon>Eukaryota</taxon>
        <taxon>Viridiplantae</taxon>
        <taxon>Chlorophyta</taxon>
        <taxon>core chlorophytes</taxon>
        <taxon>Chlorophyceae</taxon>
        <taxon>CS clade</taxon>
        <taxon>Chlamydomonadales</taxon>
        <taxon>Chlamydomonadaceae</taxon>
        <taxon>Chlamydomonas</taxon>
    </lineage>
</organism>
<proteinExistence type="predicted"/>
<dbReference type="EMBL" id="CM008972">
    <property type="protein sequence ID" value="PNW76591.1"/>
    <property type="molecule type" value="Genomic_DNA"/>
</dbReference>
<evidence type="ECO:0000313" key="2">
    <source>
        <dbReference type="EMBL" id="PNW76591.1"/>
    </source>
</evidence>
<accession>A0A2K3D7S9</accession>
<feature type="region of interest" description="Disordered" evidence="1">
    <location>
        <begin position="374"/>
        <end position="394"/>
    </location>
</feature>
<evidence type="ECO:0000256" key="1">
    <source>
        <dbReference type="SAM" id="MobiDB-lite"/>
    </source>
</evidence>
<dbReference type="InParanoid" id="A0A2K3D7S9"/>
<feature type="compositionally biased region" description="Gly residues" evidence="1">
    <location>
        <begin position="150"/>
        <end position="160"/>
    </location>
</feature>
<evidence type="ECO:0000313" key="3">
    <source>
        <dbReference type="Proteomes" id="UP000006906"/>
    </source>
</evidence>
<reference evidence="2 3" key="1">
    <citation type="journal article" date="2007" name="Science">
        <title>The Chlamydomonas genome reveals the evolution of key animal and plant functions.</title>
        <authorList>
            <person name="Merchant S.S."/>
            <person name="Prochnik S.E."/>
            <person name="Vallon O."/>
            <person name="Harris E.H."/>
            <person name="Karpowicz S.J."/>
            <person name="Witman G.B."/>
            <person name="Terry A."/>
            <person name="Salamov A."/>
            <person name="Fritz-Laylin L.K."/>
            <person name="Marechal-Drouard L."/>
            <person name="Marshall W.F."/>
            <person name="Qu L.H."/>
            <person name="Nelson D.R."/>
            <person name="Sanderfoot A.A."/>
            <person name="Spalding M.H."/>
            <person name="Kapitonov V.V."/>
            <person name="Ren Q."/>
            <person name="Ferris P."/>
            <person name="Lindquist E."/>
            <person name="Shapiro H."/>
            <person name="Lucas S.M."/>
            <person name="Grimwood J."/>
            <person name="Schmutz J."/>
            <person name="Cardol P."/>
            <person name="Cerutti H."/>
            <person name="Chanfreau G."/>
            <person name="Chen C.L."/>
            <person name="Cognat V."/>
            <person name="Croft M.T."/>
            <person name="Dent R."/>
            <person name="Dutcher S."/>
            <person name="Fernandez E."/>
            <person name="Fukuzawa H."/>
            <person name="Gonzalez-Ballester D."/>
            <person name="Gonzalez-Halphen D."/>
            <person name="Hallmann A."/>
            <person name="Hanikenne M."/>
            <person name="Hippler M."/>
            <person name="Inwood W."/>
            <person name="Jabbari K."/>
            <person name="Kalanon M."/>
            <person name="Kuras R."/>
            <person name="Lefebvre P.A."/>
            <person name="Lemaire S.D."/>
            <person name="Lobanov A.V."/>
            <person name="Lohr M."/>
            <person name="Manuell A."/>
            <person name="Meier I."/>
            <person name="Mets L."/>
            <person name="Mittag M."/>
            <person name="Mittelmeier T."/>
            <person name="Moroney J.V."/>
            <person name="Moseley J."/>
            <person name="Napoli C."/>
            <person name="Nedelcu A.M."/>
            <person name="Niyogi K."/>
            <person name="Novoselov S.V."/>
            <person name="Paulsen I.T."/>
            <person name="Pazour G."/>
            <person name="Purton S."/>
            <person name="Ral J.P."/>
            <person name="Riano-Pachon D.M."/>
            <person name="Riekhof W."/>
            <person name="Rymarquis L."/>
            <person name="Schroda M."/>
            <person name="Stern D."/>
            <person name="Umen J."/>
            <person name="Willows R."/>
            <person name="Wilson N."/>
            <person name="Zimmer S.L."/>
            <person name="Allmer J."/>
            <person name="Balk J."/>
            <person name="Bisova K."/>
            <person name="Chen C.J."/>
            <person name="Elias M."/>
            <person name="Gendler K."/>
            <person name="Hauser C."/>
            <person name="Lamb M.R."/>
            <person name="Ledford H."/>
            <person name="Long J.C."/>
            <person name="Minagawa J."/>
            <person name="Page M.D."/>
            <person name="Pan J."/>
            <person name="Pootakham W."/>
            <person name="Roje S."/>
            <person name="Rose A."/>
            <person name="Stahlberg E."/>
            <person name="Terauchi A.M."/>
            <person name="Yang P."/>
            <person name="Ball S."/>
            <person name="Bowler C."/>
            <person name="Dieckmann C.L."/>
            <person name="Gladyshev V.N."/>
            <person name="Green P."/>
            <person name="Jorgensen R."/>
            <person name="Mayfield S."/>
            <person name="Mueller-Roeber B."/>
            <person name="Rajamani S."/>
            <person name="Sayre R.T."/>
            <person name="Brokstein P."/>
            <person name="Dubchak I."/>
            <person name="Goodstein D."/>
            <person name="Hornick L."/>
            <person name="Huang Y.W."/>
            <person name="Jhaveri J."/>
            <person name="Luo Y."/>
            <person name="Martinez D."/>
            <person name="Ngau W.C."/>
            <person name="Otillar B."/>
            <person name="Poliakov A."/>
            <person name="Porter A."/>
            <person name="Szajkowski L."/>
            <person name="Werner G."/>
            <person name="Zhou K."/>
            <person name="Grigoriev I.V."/>
            <person name="Rokhsar D.S."/>
            <person name="Grossman A.R."/>
        </authorList>
    </citation>
    <scope>NUCLEOTIDE SEQUENCE [LARGE SCALE GENOMIC DNA]</scope>
    <source>
        <strain evidence="3">CC-503</strain>
    </source>
</reference>
<feature type="compositionally biased region" description="Polar residues" evidence="1">
    <location>
        <begin position="164"/>
        <end position="177"/>
    </location>
</feature>
<dbReference type="KEGG" id="cre:CHLRE_11g467716v5"/>
<protein>
    <submittedName>
        <fullName evidence="2">Uncharacterized protein</fullName>
    </submittedName>
</protein>
<gene>
    <name evidence="2" type="ORF">CHLRE_11g467716v5</name>
</gene>
<dbReference type="Proteomes" id="UP000006906">
    <property type="component" value="Chromosome 11"/>
</dbReference>
<keyword evidence="3" id="KW-1185">Reference proteome</keyword>
<feature type="compositionally biased region" description="Polar residues" evidence="1">
    <location>
        <begin position="374"/>
        <end position="391"/>
    </location>
</feature>
<dbReference type="RefSeq" id="XP_042919477.1">
    <property type="nucleotide sequence ID" value="XM_043067480.1"/>
</dbReference>
<feature type="region of interest" description="Disordered" evidence="1">
    <location>
        <begin position="94"/>
        <end position="113"/>
    </location>
</feature>
<name>A0A2K3D7S9_CHLRE</name>
<feature type="region of interest" description="Disordered" evidence="1">
    <location>
        <begin position="132"/>
        <end position="177"/>
    </location>
</feature>
<dbReference type="Gramene" id="PNW76591">
    <property type="protein sequence ID" value="PNW76591"/>
    <property type="gene ID" value="CHLRE_11g467716v5"/>
</dbReference>